<keyword evidence="4 6" id="KW-0472">Membrane</keyword>
<evidence type="ECO:0008006" key="9">
    <source>
        <dbReference type="Google" id="ProtNLM"/>
    </source>
</evidence>
<evidence type="ECO:0000256" key="5">
    <source>
        <dbReference type="ARBA" id="ARBA00023329"/>
    </source>
</evidence>
<reference evidence="7 8" key="1">
    <citation type="journal article" date="2021" name="BMC Biol.">
        <title>Horizontally acquired antibacterial genes associated with adaptive radiation of ladybird beetles.</title>
        <authorList>
            <person name="Li H.S."/>
            <person name="Tang X.F."/>
            <person name="Huang Y.H."/>
            <person name="Xu Z.Y."/>
            <person name="Chen M.L."/>
            <person name="Du X.Y."/>
            <person name="Qiu B.Y."/>
            <person name="Chen P.T."/>
            <person name="Zhang W."/>
            <person name="Slipinski A."/>
            <person name="Escalona H.E."/>
            <person name="Waterhouse R.M."/>
            <person name="Zwick A."/>
            <person name="Pang H."/>
        </authorList>
    </citation>
    <scope>NUCLEOTIDE SEQUENCE [LARGE SCALE GENOMIC DNA]</scope>
    <source>
        <strain evidence="7">SYSU2018</strain>
    </source>
</reference>
<proteinExistence type="predicted"/>
<organism evidence="7 8">
    <name type="scientific">Cryptolaemus montrouzieri</name>
    <dbReference type="NCBI Taxonomy" id="559131"/>
    <lineage>
        <taxon>Eukaryota</taxon>
        <taxon>Metazoa</taxon>
        <taxon>Ecdysozoa</taxon>
        <taxon>Arthropoda</taxon>
        <taxon>Hexapoda</taxon>
        <taxon>Insecta</taxon>
        <taxon>Pterygota</taxon>
        <taxon>Neoptera</taxon>
        <taxon>Endopterygota</taxon>
        <taxon>Coleoptera</taxon>
        <taxon>Polyphaga</taxon>
        <taxon>Cucujiformia</taxon>
        <taxon>Coccinelloidea</taxon>
        <taxon>Coccinellidae</taxon>
        <taxon>Scymninae</taxon>
        <taxon>Scymnini</taxon>
        <taxon>Cryptolaemus</taxon>
    </lineage>
</organism>
<dbReference type="Pfam" id="PF09446">
    <property type="entry name" value="VMA21"/>
    <property type="match status" value="1"/>
</dbReference>
<keyword evidence="8" id="KW-1185">Reference proteome</keyword>
<dbReference type="AlphaFoldDB" id="A0ABD2MUT1"/>
<dbReference type="Proteomes" id="UP001516400">
    <property type="component" value="Unassembled WGS sequence"/>
</dbReference>
<dbReference type="PANTHER" id="PTHR31792">
    <property type="entry name" value="VACUOLAR ATPASE ASSEMBLY INTEGRAL MEMBRANE PROTEIN VMA21"/>
    <property type="match status" value="1"/>
</dbReference>
<feature type="transmembrane region" description="Helical" evidence="6">
    <location>
        <begin position="66"/>
        <end position="86"/>
    </location>
</feature>
<accession>A0ABD2MUT1</accession>
<evidence type="ECO:0000256" key="4">
    <source>
        <dbReference type="ARBA" id="ARBA00023136"/>
    </source>
</evidence>
<evidence type="ECO:0000256" key="3">
    <source>
        <dbReference type="ARBA" id="ARBA00022989"/>
    </source>
</evidence>
<name>A0ABD2MUT1_9CUCU</name>
<evidence type="ECO:0000313" key="7">
    <source>
        <dbReference type="EMBL" id="KAL3270188.1"/>
    </source>
</evidence>
<dbReference type="PANTHER" id="PTHR31792:SF3">
    <property type="entry name" value="VACUOLAR ATPASE ASSEMBLY INTEGRAL MEMBRANE PROTEIN VMA21"/>
    <property type="match status" value="1"/>
</dbReference>
<protein>
    <recommendedName>
        <fullName evidence="9">Vacuolar ATPase assembly integral membrane protein VMA21</fullName>
    </recommendedName>
</protein>
<keyword evidence="5" id="KW-0968">Cytoplasmic vesicle</keyword>
<evidence type="ECO:0000313" key="8">
    <source>
        <dbReference type="Proteomes" id="UP001516400"/>
    </source>
</evidence>
<dbReference type="InterPro" id="IPR019013">
    <property type="entry name" value="Vma21"/>
</dbReference>
<evidence type="ECO:0000256" key="2">
    <source>
        <dbReference type="ARBA" id="ARBA00022824"/>
    </source>
</evidence>
<keyword evidence="1 6" id="KW-0812">Transmembrane</keyword>
<keyword evidence="2" id="KW-0256">Endoplasmic reticulum</keyword>
<evidence type="ECO:0000256" key="1">
    <source>
        <dbReference type="ARBA" id="ARBA00022692"/>
    </source>
</evidence>
<evidence type="ECO:0000256" key="6">
    <source>
        <dbReference type="SAM" id="Phobius"/>
    </source>
</evidence>
<dbReference type="EMBL" id="JABFTP020000021">
    <property type="protein sequence ID" value="KAL3270188.1"/>
    <property type="molecule type" value="Genomic_DNA"/>
</dbReference>
<feature type="transmembrane region" description="Helical" evidence="6">
    <location>
        <begin position="29"/>
        <end position="54"/>
    </location>
</feature>
<gene>
    <name evidence="7" type="ORF">HHI36_009245</name>
</gene>
<sequence length="108" mass="12009">MDSTSELVTPSDQPSYVLHPNHKAQENRAILLLLFFSFLMISLPFGAYFGAQLVLSKFGVNGFTNVVWSVSAAVLTVNLIIAGYIYMAFKEQEYNDDGTPIEDKPKSE</sequence>
<keyword evidence="3 6" id="KW-1133">Transmembrane helix</keyword>
<comment type="caution">
    <text evidence="7">The sequence shown here is derived from an EMBL/GenBank/DDBJ whole genome shotgun (WGS) entry which is preliminary data.</text>
</comment>
<dbReference type="GO" id="GO:0031410">
    <property type="term" value="C:cytoplasmic vesicle"/>
    <property type="evidence" value="ECO:0007669"/>
    <property type="project" value="UniProtKB-KW"/>
</dbReference>